<dbReference type="GO" id="GO:0008270">
    <property type="term" value="F:zinc ion binding"/>
    <property type="evidence" value="ECO:0007669"/>
    <property type="project" value="InterPro"/>
</dbReference>
<dbReference type="Gene3D" id="2.130.10.130">
    <property type="entry name" value="Integrin alpha, N-terminal"/>
    <property type="match status" value="1"/>
</dbReference>
<dbReference type="CDD" id="cd06583">
    <property type="entry name" value="PGRP"/>
    <property type="match status" value="1"/>
</dbReference>
<evidence type="ECO:0000256" key="3">
    <source>
        <dbReference type="SAM" id="MobiDB-lite"/>
    </source>
</evidence>
<dbReference type="SUPFAM" id="SSF69318">
    <property type="entry name" value="Integrin alpha N-terminal domain"/>
    <property type="match status" value="1"/>
</dbReference>
<dbReference type="EMBL" id="SMLB01000001">
    <property type="protein sequence ID" value="TDD73134.1"/>
    <property type="molecule type" value="Genomic_DNA"/>
</dbReference>
<proteinExistence type="inferred from homology"/>
<evidence type="ECO:0000313" key="7">
    <source>
        <dbReference type="EMBL" id="TDD73134.1"/>
    </source>
</evidence>
<sequence length="497" mass="52170">MSMHPRNVEARRRTVPAALAVVTLAAVGLTALPASGSGTDDPVPTEAAETTVQTIALDDLLTGTDATARAGESTVGAGPIETERFDVAAVTWPAAEGPSDIHIQIRARGADTWTPWYEVHDDGHAPDPGTAEAAEARRGTDPVVLPGSEAIEVRIETPDGELPAGLEVTLIDPGTAAADAAPAPAEAAPASAPSSAAASADAPMPVIYSRAAWGADESLREQTDPLYGDVQGGFVHHTAGTNTYTEADVPAILRGIYEYHVVGRGWRDIGYNFFVDRFGRIWEGRWGGIDRAVVGAHVAGYNSYSVGVAALGEFTAAQPGQAVLDAYARLFAWKFGLHDVDPNGTFAYPNQQTLPTIAGHRDGGATECPGELLYAQLGAIRAGTDTVLNPPPVPDHDFNGDGNTDVIARENTGKLFLLPGRGNGTFASRTQIGTATDWNRYTALVGVGDFNGNNHPDVIARENTGKLFLLPGRGNGTFASRVQLGTATTWNRYTAMV</sequence>
<evidence type="ECO:0000256" key="1">
    <source>
        <dbReference type="ARBA" id="ARBA00007553"/>
    </source>
</evidence>
<dbReference type="SUPFAM" id="SSF55846">
    <property type="entry name" value="N-acetylmuramoyl-L-alanine amidase-like"/>
    <property type="match status" value="1"/>
</dbReference>
<dbReference type="InterPro" id="IPR013517">
    <property type="entry name" value="FG-GAP"/>
</dbReference>
<evidence type="ECO:0000313" key="8">
    <source>
        <dbReference type="Proteomes" id="UP000295217"/>
    </source>
</evidence>
<dbReference type="GO" id="GO:0009253">
    <property type="term" value="P:peptidoglycan catabolic process"/>
    <property type="evidence" value="ECO:0007669"/>
    <property type="project" value="InterPro"/>
</dbReference>
<dbReference type="InterPro" id="IPR036505">
    <property type="entry name" value="Amidase/PGRP_sf"/>
</dbReference>
<dbReference type="InterPro" id="IPR006619">
    <property type="entry name" value="PGRP_domain_met/bac"/>
</dbReference>
<dbReference type="InterPro" id="IPR015510">
    <property type="entry name" value="PGRP"/>
</dbReference>
<dbReference type="InterPro" id="IPR002502">
    <property type="entry name" value="Amidase_domain"/>
</dbReference>
<dbReference type="OrthoDB" id="514320at2"/>
<dbReference type="Proteomes" id="UP000295217">
    <property type="component" value="Unassembled WGS sequence"/>
</dbReference>
<feature type="region of interest" description="Disordered" evidence="3">
    <location>
        <begin position="177"/>
        <end position="197"/>
    </location>
</feature>
<evidence type="ECO:0000259" key="5">
    <source>
        <dbReference type="SMART" id="SM00644"/>
    </source>
</evidence>
<feature type="signal peptide" evidence="4">
    <location>
        <begin position="1"/>
        <end position="36"/>
    </location>
</feature>
<dbReference type="Pfam" id="PF01510">
    <property type="entry name" value="Amidase_2"/>
    <property type="match status" value="1"/>
</dbReference>
<reference evidence="7 8" key="1">
    <citation type="submission" date="2019-02" db="EMBL/GenBank/DDBJ databases">
        <title>Draft genome sequences of novel Actinobacteria.</title>
        <authorList>
            <person name="Sahin N."/>
            <person name="Ay H."/>
            <person name="Saygin H."/>
        </authorList>
    </citation>
    <scope>NUCLEOTIDE SEQUENCE [LARGE SCALE GENOMIC DNA]</scope>
    <source>
        <strain evidence="7 8">8K307</strain>
    </source>
</reference>
<evidence type="ECO:0000256" key="4">
    <source>
        <dbReference type="SAM" id="SignalP"/>
    </source>
</evidence>
<feature type="domain" description="Peptidoglycan recognition protein family" evidence="6">
    <location>
        <begin position="205"/>
        <end position="353"/>
    </location>
</feature>
<keyword evidence="8" id="KW-1185">Reference proteome</keyword>
<dbReference type="SMART" id="SM00701">
    <property type="entry name" value="PGRP"/>
    <property type="match status" value="1"/>
</dbReference>
<comment type="similarity">
    <text evidence="1">Belongs to the N-acetylmuramoyl-L-alanine amidase 2 family.</text>
</comment>
<evidence type="ECO:0000256" key="2">
    <source>
        <dbReference type="ARBA" id="ARBA00022729"/>
    </source>
</evidence>
<dbReference type="Gene3D" id="3.40.80.10">
    <property type="entry name" value="Peptidoglycan recognition protein-like"/>
    <property type="match status" value="1"/>
</dbReference>
<comment type="caution">
    <text evidence="7">The sequence shown here is derived from an EMBL/GenBank/DDBJ whole genome shotgun (WGS) entry which is preliminary data.</text>
</comment>
<name>A0A4R5AQ10_9ACTN</name>
<dbReference type="GO" id="GO:0008745">
    <property type="term" value="F:N-acetylmuramoyl-L-alanine amidase activity"/>
    <property type="evidence" value="ECO:0007669"/>
    <property type="project" value="InterPro"/>
</dbReference>
<dbReference type="PANTHER" id="PTHR11022">
    <property type="entry name" value="PEPTIDOGLYCAN RECOGNITION PROTEIN"/>
    <property type="match status" value="1"/>
</dbReference>
<accession>A0A4R5AQ10</accession>
<protein>
    <submittedName>
        <fullName evidence="7">N-acetylmuramoyl-L-alanine amidase</fullName>
    </submittedName>
</protein>
<dbReference type="AlphaFoldDB" id="A0A4R5AQ10"/>
<feature type="chain" id="PRO_5020959838" evidence="4">
    <location>
        <begin position="37"/>
        <end position="497"/>
    </location>
</feature>
<dbReference type="Pfam" id="PF13517">
    <property type="entry name" value="FG-GAP_3"/>
    <property type="match status" value="1"/>
</dbReference>
<dbReference type="InterPro" id="IPR028994">
    <property type="entry name" value="Integrin_alpha_N"/>
</dbReference>
<keyword evidence="2 4" id="KW-0732">Signal</keyword>
<dbReference type="SMART" id="SM00644">
    <property type="entry name" value="Ami_2"/>
    <property type="match status" value="1"/>
</dbReference>
<feature type="domain" description="N-acetylmuramoyl-L-alanine amidase" evidence="5">
    <location>
        <begin position="218"/>
        <end position="370"/>
    </location>
</feature>
<dbReference type="PANTHER" id="PTHR11022:SF41">
    <property type="entry name" value="PEPTIDOGLYCAN-RECOGNITION PROTEIN LC-RELATED"/>
    <property type="match status" value="1"/>
</dbReference>
<gene>
    <name evidence="7" type="ORF">E1262_01245</name>
</gene>
<organism evidence="7 8">
    <name type="scientific">Jiangella aurantiaca</name>
    <dbReference type="NCBI Taxonomy" id="2530373"/>
    <lineage>
        <taxon>Bacteria</taxon>
        <taxon>Bacillati</taxon>
        <taxon>Actinomycetota</taxon>
        <taxon>Actinomycetes</taxon>
        <taxon>Jiangellales</taxon>
        <taxon>Jiangellaceae</taxon>
        <taxon>Jiangella</taxon>
    </lineage>
</organism>
<evidence type="ECO:0000259" key="6">
    <source>
        <dbReference type="SMART" id="SM00701"/>
    </source>
</evidence>